<dbReference type="PRINTS" id="PR00286">
    <property type="entry name" value="CHARYBDTOXIN"/>
</dbReference>
<name>A0A0A0PI37_UROYA</name>
<keyword evidence="5" id="KW-0732">Signal</keyword>
<dbReference type="InterPro" id="IPR036574">
    <property type="entry name" value="Scorpion_toxin-like_sf"/>
</dbReference>
<feature type="signal peptide" evidence="5">
    <location>
        <begin position="1"/>
        <end position="24"/>
    </location>
</feature>
<protein>
    <submittedName>
        <fullName evidence="6">Potassium channel toxin</fullName>
    </submittedName>
</protein>
<evidence type="ECO:0000313" key="6">
    <source>
        <dbReference type="EMBL" id="AHJ59319.1"/>
    </source>
</evidence>
<evidence type="ECO:0000256" key="4">
    <source>
        <dbReference type="ARBA" id="ARBA00023157"/>
    </source>
</evidence>
<proteinExistence type="evidence at transcript level"/>
<dbReference type="GO" id="GO:0034220">
    <property type="term" value="P:monoatomic ion transmembrane transport"/>
    <property type="evidence" value="ECO:0007669"/>
    <property type="project" value="UniProtKB-KW"/>
</dbReference>
<dbReference type="InterPro" id="IPR001947">
    <property type="entry name" value="Scorpion_toxinS_K_inh"/>
</dbReference>
<keyword evidence="4" id="KW-1015">Disulfide bond</keyword>
<evidence type="ECO:0000256" key="1">
    <source>
        <dbReference type="ARBA" id="ARBA00004613"/>
    </source>
</evidence>
<evidence type="ECO:0000256" key="3">
    <source>
        <dbReference type="ARBA" id="ARBA00022656"/>
    </source>
</evidence>
<keyword evidence="2" id="KW-0964">Secreted</keyword>
<dbReference type="PROSITE" id="PS01138">
    <property type="entry name" value="SCORP_SHORT_TOXIN"/>
    <property type="match status" value="1"/>
</dbReference>
<dbReference type="Pfam" id="PF00451">
    <property type="entry name" value="Toxin_2"/>
    <property type="match status" value="1"/>
</dbReference>
<keyword evidence="6" id="KW-0813">Transport</keyword>
<keyword evidence="6" id="KW-0407">Ion channel</keyword>
<reference evidence="6" key="1">
    <citation type="submission" date="2013-03" db="EMBL/GenBank/DDBJ databases">
        <title>Structure, molecular modeling and function of Urotoxin, the first potassium channel blocker from the venom of Australian scorpion Urodacus yaschenkoi.</title>
        <authorList>
            <person name="Luna-Ramirez K."/>
            <person name="Restano-Cassulini R."/>
            <person name="Bartok A."/>
            <person name="Quintero-Hernandez V."/>
            <person name="Coronas F."/>
            <person name="Christinseen J."/>
            <person name="Wright C.E."/>
            <person name="Panyi G."/>
            <person name="Possani L.D."/>
        </authorList>
    </citation>
    <scope>NUCLEOTIDE SEQUENCE</scope>
</reference>
<dbReference type="GO" id="GO:0008200">
    <property type="term" value="F:ion channel inhibitor activity"/>
    <property type="evidence" value="ECO:0007669"/>
    <property type="project" value="InterPro"/>
</dbReference>
<dbReference type="SUPFAM" id="SSF57095">
    <property type="entry name" value="Scorpion toxin-like"/>
    <property type="match status" value="1"/>
</dbReference>
<dbReference type="GO" id="GO:0005576">
    <property type="term" value="C:extracellular region"/>
    <property type="evidence" value="ECO:0007669"/>
    <property type="project" value="UniProtKB-SubCell"/>
</dbReference>
<feature type="chain" id="PRO_5001975597" evidence="5">
    <location>
        <begin position="25"/>
        <end position="62"/>
    </location>
</feature>
<sequence length="62" mass="6805">MNAKLIYLLLVVTTMTLMFDTAQAVDIMCSGPKQCYGPCKKETGCPNAKCMNRRCKCYGCSG</sequence>
<dbReference type="Gene3D" id="3.30.30.10">
    <property type="entry name" value="Knottin, scorpion toxin-like"/>
    <property type="match status" value="1"/>
</dbReference>
<dbReference type="GO" id="GO:0090729">
    <property type="term" value="F:toxin activity"/>
    <property type="evidence" value="ECO:0007669"/>
    <property type="project" value="UniProtKB-KW"/>
</dbReference>
<evidence type="ECO:0000256" key="5">
    <source>
        <dbReference type="SAM" id="SignalP"/>
    </source>
</evidence>
<dbReference type="EMBL" id="KC818427">
    <property type="protein sequence ID" value="AHJ59319.1"/>
    <property type="molecule type" value="mRNA"/>
</dbReference>
<dbReference type="AlphaFoldDB" id="A0A0A0PI37"/>
<evidence type="ECO:0000256" key="2">
    <source>
        <dbReference type="ARBA" id="ARBA00022525"/>
    </source>
</evidence>
<keyword evidence="6" id="KW-0406">Ion transport</keyword>
<accession>A0A0A0PI37</accession>
<organism evidence="6">
    <name type="scientific">Urodacus yaschenkoi</name>
    <name type="common">Inland robust scorpion</name>
    <dbReference type="NCBI Taxonomy" id="1273102"/>
    <lineage>
        <taxon>Eukaryota</taxon>
        <taxon>Metazoa</taxon>
        <taxon>Ecdysozoa</taxon>
        <taxon>Arthropoda</taxon>
        <taxon>Chelicerata</taxon>
        <taxon>Arachnida</taxon>
        <taxon>Scorpiones</taxon>
        <taxon>Iurida</taxon>
        <taxon>Scorpionoidea</taxon>
        <taxon>Scorpionidae</taxon>
        <taxon>Urodacinae</taxon>
        <taxon>Urodacus</taxon>
    </lineage>
</organism>
<comment type="subcellular location">
    <subcellularLocation>
        <location evidence="1">Secreted</location>
    </subcellularLocation>
</comment>
<keyword evidence="3" id="KW-0800">Toxin</keyword>